<dbReference type="GeneID" id="41596253"/>
<name>A0A075MMG6_9ARCH</name>
<dbReference type="AlphaFoldDB" id="A0A075MMG6"/>
<dbReference type="RefSeq" id="WP_148699418.1">
    <property type="nucleotide sequence ID" value="NZ_CP007174.1"/>
</dbReference>
<reference evidence="1 2" key="1">
    <citation type="journal article" date="2014" name="PLoS ONE">
        <title>Genome Sequence of Candidatus Nitrososphaera evergladensis from Group I.1b Enriched from Everglades Soil Reveals Novel Genomic Features of the Ammonia-Oxidizing Archaea.</title>
        <authorList>
            <person name="Zhalnina K.V."/>
            <person name="Dias R."/>
            <person name="Leonard M.T."/>
            <person name="Dorr de Quadros P."/>
            <person name="Camargo F.A."/>
            <person name="Drew J.C."/>
            <person name="Farmerie W.G."/>
            <person name="Daroub S.H."/>
            <person name="Triplett E.W."/>
        </authorList>
    </citation>
    <scope>NUCLEOTIDE SEQUENCE [LARGE SCALE GENOMIC DNA]</scope>
    <source>
        <strain evidence="1 2">SR1</strain>
    </source>
</reference>
<protein>
    <submittedName>
        <fullName evidence="1">Uncharacterized protein</fullName>
    </submittedName>
</protein>
<accession>A0A075MMG6</accession>
<dbReference type="EMBL" id="CP007174">
    <property type="protein sequence ID" value="AIF82443.1"/>
    <property type="molecule type" value="Genomic_DNA"/>
</dbReference>
<sequence>MESTSVTFRVLNKKLESLRTLAEDSKMSLNTLVNNIIDSYLEWEFLAPKVGFVPMQKSVLKDLFDRVSEEEIKEIATRAADNFENELIMLYGKVDLESVISFTKNRVKKSGFTLREFDSGEKGARKLVMHHDVGHNWSVFSMTYIERLINNVGYKTKIQATDNTLTIEILDPAS</sequence>
<dbReference type="HOGENOM" id="CLU_100103_1_0_2"/>
<keyword evidence="2" id="KW-1185">Reference proteome</keyword>
<evidence type="ECO:0000313" key="1">
    <source>
        <dbReference type="EMBL" id="AIF82443.1"/>
    </source>
</evidence>
<evidence type="ECO:0000313" key="2">
    <source>
        <dbReference type="Proteomes" id="UP000028194"/>
    </source>
</evidence>
<gene>
    <name evidence="1" type="ORF">NTE_00361</name>
</gene>
<dbReference type="OrthoDB" id="9412at2157"/>
<dbReference type="Proteomes" id="UP000028194">
    <property type="component" value="Chromosome"/>
</dbReference>
<proteinExistence type="predicted"/>
<organism evidence="1 2">
    <name type="scientific">Candidatus Nitrososphaera evergladensis SR1</name>
    <dbReference type="NCBI Taxonomy" id="1459636"/>
    <lineage>
        <taxon>Archaea</taxon>
        <taxon>Nitrososphaerota</taxon>
        <taxon>Nitrososphaeria</taxon>
        <taxon>Nitrososphaerales</taxon>
        <taxon>Nitrososphaeraceae</taxon>
        <taxon>Nitrososphaera</taxon>
    </lineage>
</organism>
<dbReference type="KEGG" id="nev:NTE_00361"/>
<dbReference type="eggNOG" id="arCOG08805">
    <property type="taxonomic scope" value="Archaea"/>
</dbReference>